<dbReference type="AlphaFoldDB" id="A0A5N6RHU1"/>
<dbReference type="OrthoDB" id="191037at2759"/>
<protein>
    <submittedName>
        <fullName evidence="2">Uncharacterized protein</fullName>
    </submittedName>
</protein>
<dbReference type="Pfam" id="PF01344">
    <property type="entry name" value="Kelch_1"/>
    <property type="match status" value="1"/>
</dbReference>
<dbReference type="Proteomes" id="UP000327013">
    <property type="component" value="Chromosome 7"/>
</dbReference>
<dbReference type="InterPro" id="IPR015915">
    <property type="entry name" value="Kelch-typ_b-propeller"/>
</dbReference>
<accession>A0A5N6RHU1</accession>
<keyword evidence="3" id="KW-1185">Reference proteome</keyword>
<feature type="region of interest" description="Disordered" evidence="1">
    <location>
        <begin position="48"/>
        <end position="78"/>
    </location>
</feature>
<dbReference type="InterPro" id="IPR044595">
    <property type="entry name" value="KMD1-4"/>
</dbReference>
<organism evidence="2 3">
    <name type="scientific">Carpinus fangiana</name>
    <dbReference type="NCBI Taxonomy" id="176857"/>
    <lineage>
        <taxon>Eukaryota</taxon>
        <taxon>Viridiplantae</taxon>
        <taxon>Streptophyta</taxon>
        <taxon>Embryophyta</taxon>
        <taxon>Tracheophyta</taxon>
        <taxon>Spermatophyta</taxon>
        <taxon>Magnoliopsida</taxon>
        <taxon>eudicotyledons</taxon>
        <taxon>Gunneridae</taxon>
        <taxon>Pentapetalae</taxon>
        <taxon>rosids</taxon>
        <taxon>fabids</taxon>
        <taxon>Fagales</taxon>
        <taxon>Betulaceae</taxon>
        <taxon>Carpinus</taxon>
    </lineage>
</organism>
<evidence type="ECO:0000256" key="1">
    <source>
        <dbReference type="SAM" id="MobiDB-lite"/>
    </source>
</evidence>
<dbReference type="PANTHER" id="PTHR46407:SF4">
    <property type="entry name" value="F-BOX DOMAIN-CONTAINING PROTEIN"/>
    <property type="match status" value="1"/>
</dbReference>
<dbReference type="SUPFAM" id="SSF117281">
    <property type="entry name" value="Kelch motif"/>
    <property type="match status" value="1"/>
</dbReference>
<gene>
    <name evidence="2" type="ORF">FH972_016980</name>
</gene>
<name>A0A5N6RHU1_9ROSI</name>
<dbReference type="PANTHER" id="PTHR46407">
    <property type="entry name" value="OS02G0208700 PROTEIN"/>
    <property type="match status" value="1"/>
</dbReference>
<dbReference type="GO" id="GO:2000762">
    <property type="term" value="P:regulation of phenylpropanoid metabolic process"/>
    <property type="evidence" value="ECO:0007669"/>
    <property type="project" value="InterPro"/>
</dbReference>
<evidence type="ECO:0000313" key="2">
    <source>
        <dbReference type="EMBL" id="KAE8098961.1"/>
    </source>
</evidence>
<dbReference type="GO" id="GO:0080037">
    <property type="term" value="P:negative regulation of cytokinin-activated signaling pathway"/>
    <property type="evidence" value="ECO:0007669"/>
    <property type="project" value="InterPro"/>
</dbReference>
<dbReference type="Gene3D" id="2.120.10.80">
    <property type="entry name" value="Kelch-type beta propeller"/>
    <property type="match status" value="1"/>
</dbReference>
<reference evidence="2 3" key="1">
    <citation type="submission" date="2019-06" db="EMBL/GenBank/DDBJ databases">
        <title>A chromosomal-level reference genome of Carpinus fangiana (Coryloideae, Betulaceae).</title>
        <authorList>
            <person name="Yang X."/>
            <person name="Wang Z."/>
            <person name="Zhang L."/>
            <person name="Hao G."/>
            <person name="Liu J."/>
            <person name="Yang Y."/>
        </authorList>
    </citation>
    <scope>NUCLEOTIDE SEQUENCE [LARGE SCALE GENOMIC DNA]</scope>
    <source>
        <strain evidence="2">Cfa_2016G</strain>
        <tissue evidence="2">Leaf</tissue>
    </source>
</reference>
<proteinExistence type="predicted"/>
<dbReference type="EMBL" id="CM017327">
    <property type="protein sequence ID" value="KAE8098961.1"/>
    <property type="molecule type" value="Genomic_DNA"/>
</dbReference>
<sequence length="112" mass="12517">MLETRSFFAVGELGGQIIIAGGHDGSKNVLQSAWVYHVRRDEWAKLAPMRQERDETESQGGIEGRTTRGRVSGGAGRVDGDSVSKVLCRCGKDGYRKKMMRERESLFNKLKE</sequence>
<dbReference type="InterPro" id="IPR006652">
    <property type="entry name" value="Kelch_1"/>
</dbReference>
<evidence type="ECO:0000313" key="3">
    <source>
        <dbReference type="Proteomes" id="UP000327013"/>
    </source>
</evidence>